<evidence type="ECO:0000313" key="1">
    <source>
        <dbReference type="EMBL" id="GBC63364.1"/>
    </source>
</evidence>
<dbReference type="SUPFAM" id="SSF81301">
    <property type="entry name" value="Nucleotidyltransferase"/>
    <property type="match status" value="1"/>
</dbReference>
<evidence type="ECO:0000313" key="2">
    <source>
        <dbReference type="Proteomes" id="UP000288096"/>
    </source>
</evidence>
<protein>
    <recommendedName>
        <fullName evidence="3">Nucleotidyltransferase</fullName>
    </recommendedName>
</protein>
<proteinExistence type="predicted"/>
<dbReference type="AlphaFoldDB" id="A0A401G2B8"/>
<dbReference type="EMBL" id="BEXT01000001">
    <property type="protein sequence ID" value="GBC63364.1"/>
    <property type="molecule type" value="Genomic_DNA"/>
</dbReference>
<dbReference type="Gene3D" id="3.30.460.40">
    <property type="match status" value="1"/>
</dbReference>
<dbReference type="RefSeq" id="WP_124330439.1">
    <property type="nucleotide sequence ID" value="NZ_BEXT01000001.1"/>
</dbReference>
<sequence length="163" mass="18622">MQKKITDFLECLPVLVENRVDFIIVGGVCAVLHGTPVTTFDLDIVHSRTPENLERLMMSLKDMDAYYRGRPGKRLTPDTDCLSSPSHHLLMTRFGPLDVLGTIGNGHSYDDLVTDTETLHFDRMKLQILRLERLIEIKEETAHDKDLLVISVLRSILEEKQHL</sequence>
<name>A0A401G2B8_9BACT</name>
<accession>A0A401G2B8</accession>
<reference evidence="2" key="2">
    <citation type="submission" date="2019-01" db="EMBL/GenBank/DDBJ databases">
        <title>Genome sequence of Desulfonema ishimotonii strain Tokyo 01.</title>
        <authorList>
            <person name="Fukui M."/>
        </authorList>
    </citation>
    <scope>NUCLEOTIDE SEQUENCE [LARGE SCALE GENOMIC DNA]</scope>
    <source>
        <strain evidence="2">Tokyo 01</strain>
    </source>
</reference>
<organism evidence="1 2">
    <name type="scientific">Desulfonema ishimotonii</name>
    <dbReference type="NCBI Taxonomy" id="45657"/>
    <lineage>
        <taxon>Bacteria</taxon>
        <taxon>Pseudomonadati</taxon>
        <taxon>Thermodesulfobacteriota</taxon>
        <taxon>Desulfobacteria</taxon>
        <taxon>Desulfobacterales</taxon>
        <taxon>Desulfococcaceae</taxon>
        <taxon>Desulfonema</taxon>
    </lineage>
</organism>
<gene>
    <name evidence="1" type="ORF">DENIS_4358</name>
</gene>
<comment type="caution">
    <text evidence="1">The sequence shown here is derived from an EMBL/GenBank/DDBJ whole genome shotgun (WGS) entry which is preliminary data.</text>
</comment>
<reference evidence="2" key="1">
    <citation type="submission" date="2017-11" db="EMBL/GenBank/DDBJ databases">
        <authorList>
            <person name="Watanabe M."/>
            <person name="Kojima H."/>
        </authorList>
    </citation>
    <scope>NUCLEOTIDE SEQUENCE [LARGE SCALE GENOMIC DNA]</scope>
    <source>
        <strain evidence="2">Tokyo 01</strain>
    </source>
</reference>
<keyword evidence="2" id="KW-1185">Reference proteome</keyword>
<dbReference type="Proteomes" id="UP000288096">
    <property type="component" value="Unassembled WGS sequence"/>
</dbReference>
<evidence type="ECO:0008006" key="3">
    <source>
        <dbReference type="Google" id="ProtNLM"/>
    </source>
</evidence>
<dbReference type="OrthoDB" id="5520054at2"/>
<dbReference type="InterPro" id="IPR043519">
    <property type="entry name" value="NT_sf"/>
</dbReference>